<dbReference type="EMBL" id="JAXCLW010000005">
    <property type="protein sequence ID" value="MDY0884632.1"/>
    <property type="molecule type" value="Genomic_DNA"/>
</dbReference>
<reference evidence="3 4" key="1">
    <citation type="journal article" date="2016" name="Antonie Van Leeuwenhoek">
        <title>Dongia soli sp. nov., isolated from soil from Dokdo, Korea.</title>
        <authorList>
            <person name="Kim D.U."/>
            <person name="Lee H."/>
            <person name="Kim H."/>
            <person name="Kim S.G."/>
            <person name="Ka J.O."/>
        </authorList>
    </citation>
    <scope>NUCLEOTIDE SEQUENCE [LARGE SCALE GENOMIC DNA]</scope>
    <source>
        <strain evidence="3 4">D78</strain>
    </source>
</reference>
<sequence length="166" mass="18859">MSDLGRQFQVPGIRFERHFDSSIESVWAHLTQCAKLPGWYGEDGIIEPREGGKVQLAAGHIRGFVTRWQPYRQLVYSWNVFGPGDTISAYPESYLTIDLTPAATGTDLKLMHLPVLERFEKQNAMGWHTYLDMLGAALRGDPIDSLDVYMQRNAARYGVDLENVQR</sequence>
<dbReference type="RefSeq" id="WP_320509705.1">
    <property type="nucleotide sequence ID" value="NZ_JAXCLW010000005.1"/>
</dbReference>
<organism evidence="3 4">
    <name type="scientific">Dongia soli</name>
    <dbReference type="NCBI Taxonomy" id="600628"/>
    <lineage>
        <taxon>Bacteria</taxon>
        <taxon>Pseudomonadati</taxon>
        <taxon>Pseudomonadota</taxon>
        <taxon>Alphaproteobacteria</taxon>
        <taxon>Rhodospirillales</taxon>
        <taxon>Dongiaceae</taxon>
        <taxon>Dongia</taxon>
    </lineage>
</organism>
<evidence type="ECO:0000256" key="1">
    <source>
        <dbReference type="ARBA" id="ARBA00006817"/>
    </source>
</evidence>
<name>A0ABU5EFE6_9PROT</name>
<dbReference type="SUPFAM" id="SSF55961">
    <property type="entry name" value="Bet v1-like"/>
    <property type="match status" value="1"/>
</dbReference>
<accession>A0ABU5EFE6</accession>
<dbReference type="Pfam" id="PF08327">
    <property type="entry name" value="AHSA1"/>
    <property type="match status" value="1"/>
</dbReference>
<gene>
    <name evidence="3" type="ORF">SMD27_17445</name>
</gene>
<proteinExistence type="inferred from homology"/>
<dbReference type="Gene3D" id="3.30.530.20">
    <property type="match status" value="1"/>
</dbReference>
<protein>
    <submittedName>
        <fullName evidence="3">SRPBCC domain-containing protein</fullName>
    </submittedName>
</protein>
<evidence type="ECO:0000313" key="4">
    <source>
        <dbReference type="Proteomes" id="UP001279642"/>
    </source>
</evidence>
<dbReference type="Proteomes" id="UP001279642">
    <property type="component" value="Unassembled WGS sequence"/>
</dbReference>
<dbReference type="InterPro" id="IPR023393">
    <property type="entry name" value="START-like_dom_sf"/>
</dbReference>
<feature type="domain" description="Activator of Hsp90 ATPase homologue 1/2-like C-terminal" evidence="2">
    <location>
        <begin position="21"/>
        <end position="138"/>
    </location>
</feature>
<comment type="similarity">
    <text evidence="1">Belongs to the AHA1 family.</text>
</comment>
<evidence type="ECO:0000259" key="2">
    <source>
        <dbReference type="Pfam" id="PF08327"/>
    </source>
</evidence>
<keyword evidence="4" id="KW-1185">Reference proteome</keyword>
<dbReference type="InterPro" id="IPR013538">
    <property type="entry name" value="ASHA1/2-like_C"/>
</dbReference>
<comment type="caution">
    <text evidence="3">The sequence shown here is derived from an EMBL/GenBank/DDBJ whole genome shotgun (WGS) entry which is preliminary data.</text>
</comment>
<evidence type="ECO:0000313" key="3">
    <source>
        <dbReference type="EMBL" id="MDY0884632.1"/>
    </source>
</evidence>